<proteinExistence type="predicted"/>
<keyword evidence="2" id="KW-1185">Reference proteome</keyword>
<dbReference type="EMBL" id="JARKIE010001125">
    <property type="protein sequence ID" value="KAJ7606076.1"/>
    <property type="molecule type" value="Genomic_DNA"/>
</dbReference>
<dbReference type="AlphaFoldDB" id="A0AAD7F706"/>
<evidence type="ECO:0000313" key="1">
    <source>
        <dbReference type="EMBL" id="KAJ7606076.1"/>
    </source>
</evidence>
<organism evidence="1 2">
    <name type="scientific">Mycena rosella</name>
    <name type="common">Pink bonnet</name>
    <name type="synonym">Agaricus rosellus</name>
    <dbReference type="NCBI Taxonomy" id="1033263"/>
    <lineage>
        <taxon>Eukaryota</taxon>
        <taxon>Fungi</taxon>
        <taxon>Dikarya</taxon>
        <taxon>Basidiomycota</taxon>
        <taxon>Agaricomycotina</taxon>
        <taxon>Agaricomycetes</taxon>
        <taxon>Agaricomycetidae</taxon>
        <taxon>Agaricales</taxon>
        <taxon>Marasmiineae</taxon>
        <taxon>Mycenaceae</taxon>
        <taxon>Mycena</taxon>
    </lineage>
</organism>
<reference evidence="1" key="1">
    <citation type="submission" date="2023-03" db="EMBL/GenBank/DDBJ databases">
        <title>Massive genome expansion in bonnet fungi (Mycena s.s.) driven by repeated elements and novel gene families across ecological guilds.</title>
        <authorList>
            <consortium name="Lawrence Berkeley National Laboratory"/>
            <person name="Harder C.B."/>
            <person name="Miyauchi S."/>
            <person name="Viragh M."/>
            <person name="Kuo A."/>
            <person name="Thoen E."/>
            <person name="Andreopoulos B."/>
            <person name="Lu D."/>
            <person name="Skrede I."/>
            <person name="Drula E."/>
            <person name="Henrissat B."/>
            <person name="Morin E."/>
            <person name="Kohler A."/>
            <person name="Barry K."/>
            <person name="LaButti K."/>
            <person name="Morin E."/>
            <person name="Salamov A."/>
            <person name="Lipzen A."/>
            <person name="Mereny Z."/>
            <person name="Hegedus B."/>
            <person name="Baldrian P."/>
            <person name="Stursova M."/>
            <person name="Weitz H."/>
            <person name="Taylor A."/>
            <person name="Grigoriev I.V."/>
            <person name="Nagy L.G."/>
            <person name="Martin F."/>
            <person name="Kauserud H."/>
        </authorList>
    </citation>
    <scope>NUCLEOTIDE SEQUENCE</scope>
    <source>
        <strain evidence="1">CBHHK067</strain>
    </source>
</reference>
<dbReference type="Proteomes" id="UP001221757">
    <property type="component" value="Unassembled WGS sequence"/>
</dbReference>
<protein>
    <submittedName>
        <fullName evidence="1">Uncharacterized protein</fullName>
    </submittedName>
</protein>
<evidence type="ECO:0000313" key="2">
    <source>
        <dbReference type="Proteomes" id="UP001221757"/>
    </source>
</evidence>
<accession>A0AAD7F706</accession>
<name>A0AAD7F706_MYCRO</name>
<sequence>MNASGVARVYWGCQGQYGAVVEGVGEKRRSRQPHVMIDAAPNKRTDPSSDPRAWATVETYQSRVNHFLHQFPPSPFNFQLKSSQAHPDWALLGVGWLQNVVFTWARSWWEAGISAEVTGWPLPSGYLSPGFEIAGLNLTVPGGGNVAALWRCCQKLAG</sequence>
<gene>
    <name evidence="1" type="ORF">B0H17DRAFT_1154147</name>
</gene>
<comment type="caution">
    <text evidence="1">The sequence shown here is derived from an EMBL/GenBank/DDBJ whole genome shotgun (WGS) entry which is preliminary data.</text>
</comment>